<feature type="signal peptide" evidence="1">
    <location>
        <begin position="1"/>
        <end position="17"/>
    </location>
</feature>
<sequence>MKWLSLFGFILCSQALAQQPLASTYSLLEPPYFAPKVEQGELPPLSQRLPQTPLVDPFETLPGRSLGLSGGTINLLMGKAKDVRQLVVYGYARLVGFNESMQLQADILQDYQVDEGRIFTLHLRPGHRWSDGTPFTSEDFRYFWESMANNAELYPFGPPNKLLVDGKPPTVEILDRYTVRYSWHRPNPEFLLSLAGPRPLYIYRPSHYLKQFHPDYADPDELADKVAHAKTKKKSWVALHQRKDHQYKFDNPDLPTLQPWMPVTKPPAERFHFVRNPYYHRLDTRGNQLPYLDELIVDIASSKLVPAKTGSGESDLQGRYLSLDDYTFLHEGAGRNHVDVMLWRTSRGSRMSLYPNLNAVDPVWQPLLRDVRFRRALSLAVNRYEINQVIFFGLALEGADSLLPESPLFQPQYRSRWAEFDLDEANRLLDQLGLTKRDPRKIRLLPDGRPMEIIIQSAGGSTEESDILELIHDSWMEIGIKIHTKPTEREVFRNRIFAGEALMSVWTGLPNAIPSSDMSPAQLAPTSQQQLQWSQWGKHYETGQGEAPVLPETQQLLQLNNAWREATDDDQRQQIWQQMLDIYSDQVYSIGTVARVLQPIVIRSDLRNVPAEGLWNWEPNSYFGVYRPDRFWLDPALSTTTTNTQEAN</sequence>
<dbReference type="Gene3D" id="3.40.190.10">
    <property type="entry name" value="Periplasmic binding protein-like II"/>
    <property type="match status" value="1"/>
</dbReference>
<feature type="domain" description="Solute-binding protein family 5" evidence="2">
    <location>
        <begin position="112"/>
        <end position="522"/>
    </location>
</feature>
<dbReference type="InterPro" id="IPR039424">
    <property type="entry name" value="SBP_5"/>
</dbReference>
<dbReference type="AlphaFoldDB" id="A0A369WE17"/>
<dbReference type="PANTHER" id="PTHR30290">
    <property type="entry name" value="PERIPLASMIC BINDING COMPONENT OF ABC TRANSPORTER"/>
    <property type="match status" value="1"/>
</dbReference>
<dbReference type="CDD" id="cd08500">
    <property type="entry name" value="PBP2_NikA_DppA_OppA_like_4"/>
    <property type="match status" value="1"/>
</dbReference>
<name>A0A369WE17_9GAMM</name>
<feature type="chain" id="PRO_5016893539" evidence="1">
    <location>
        <begin position="18"/>
        <end position="648"/>
    </location>
</feature>
<evidence type="ECO:0000313" key="3">
    <source>
        <dbReference type="EMBL" id="RDE19543.1"/>
    </source>
</evidence>
<dbReference type="GO" id="GO:1904680">
    <property type="term" value="F:peptide transmembrane transporter activity"/>
    <property type="evidence" value="ECO:0007669"/>
    <property type="project" value="TreeGrafter"/>
</dbReference>
<gene>
    <name evidence="3" type="ORF">DV711_11680</name>
</gene>
<reference evidence="3 4" key="1">
    <citation type="submission" date="2018-07" db="EMBL/GenBank/DDBJ databases">
        <title>Motiliproteus coralliicola sp. nov., a bacterium isolated from Coral.</title>
        <authorList>
            <person name="Wang G."/>
        </authorList>
    </citation>
    <scope>NUCLEOTIDE SEQUENCE [LARGE SCALE GENOMIC DNA]</scope>
    <source>
        <strain evidence="3 4">C34</strain>
    </source>
</reference>
<dbReference type="OrthoDB" id="9801912at2"/>
<accession>A0A369WE17</accession>
<dbReference type="Proteomes" id="UP000253769">
    <property type="component" value="Unassembled WGS sequence"/>
</dbReference>
<dbReference type="RefSeq" id="WP_114695889.1">
    <property type="nucleotide sequence ID" value="NZ_QQOH01000003.1"/>
</dbReference>
<keyword evidence="1" id="KW-0732">Signal</keyword>
<keyword evidence="4" id="KW-1185">Reference proteome</keyword>
<dbReference type="GO" id="GO:0015833">
    <property type="term" value="P:peptide transport"/>
    <property type="evidence" value="ECO:0007669"/>
    <property type="project" value="TreeGrafter"/>
</dbReference>
<dbReference type="SUPFAM" id="SSF53850">
    <property type="entry name" value="Periplasmic binding protein-like II"/>
    <property type="match status" value="1"/>
</dbReference>
<dbReference type="Gene3D" id="3.10.105.10">
    <property type="entry name" value="Dipeptide-binding Protein, Domain 3"/>
    <property type="match status" value="1"/>
</dbReference>
<proteinExistence type="predicted"/>
<evidence type="ECO:0000259" key="2">
    <source>
        <dbReference type="Pfam" id="PF00496"/>
    </source>
</evidence>
<dbReference type="PANTHER" id="PTHR30290:SF62">
    <property type="entry name" value="OLIGOPEPTIDE ABC TRANSPORTER, PERIPLASMIC OLIGOPEPTIDE-BINDING PROTEIN"/>
    <property type="match status" value="1"/>
</dbReference>
<organism evidence="3 4">
    <name type="scientific">Motiliproteus coralliicola</name>
    <dbReference type="NCBI Taxonomy" id="2283196"/>
    <lineage>
        <taxon>Bacteria</taxon>
        <taxon>Pseudomonadati</taxon>
        <taxon>Pseudomonadota</taxon>
        <taxon>Gammaproteobacteria</taxon>
        <taxon>Oceanospirillales</taxon>
        <taxon>Oceanospirillaceae</taxon>
        <taxon>Motiliproteus</taxon>
    </lineage>
</organism>
<evidence type="ECO:0000313" key="4">
    <source>
        <dbReference type="Proteomes" id="UP000253769"/>
    </source>
</evidence>
<dbReference type="EMBL" id="QQOH01000003">
    <property type="protein sequence ID" value="RDE19543.1"/>
    <property type="molecule type" value="Genomic_DNA"/>
</dbReference>
<evidence type="ECO:0000256" key="1">
    <source>
        <dbReference type="SAM" id="SignalP"/>
    </source>
</evidence>
<dbReference type="Pfam" id="PF00496">
    <property type="entry name" value="SBP_bac_5"/>
    <property type="match status" value="1"/>
</dbReference>
<comment type="caution">
    <text evidence="3">The sequence shown here is derived from an EMBL/GenBank/DDBJ whole genome shotgun (WGS) entry which is preliminary data.</text>
</comment>
<dbReference type="InterPro" id="IPR000914">
    <property type="entry name" value="SBP_5_dom"/>
</dbReference>
<protein>
    <submittedName>
        <fullName evidence="3">ABC transporter substrate-binding protein</fullName>
    </submittedName>
</protein>